<sequence length="188" mass="21567">MNEEIMIDCGEVILREYRMEDVPELYEITLQPEVYKFIPGAQATLEQRMNWMEDYEIPANKKFRSSMPALKDAGYLNLGIILKETGKFIGFCNTGIKDELPEPNREIGYAISKHYRNKGYSTLAAKGLMGFLFEKTVLETLNAVALTSNSSSIRVLQKCGFQHAGEMEIDGERYFHYIIRKKDWASNS</sequence>
<dbReference type="eggNOG" id="COG1670">
    <property type="taxonomic scope" value="Bacteria"/>
</dbReference>
<dbReference type="SUPFAM" id="SSF55729">
    <property type="entry name" value="Acyl-CoA N-acyltransferases (Nat)"/>
    <property type="match status" value="1"/>
</dbReference>
<dbReference type="Proteomes" id="UP000077856">
    <property type="component" value="Chromosome"/>
</dbReference>
<dbReference type="InterPro" id="IPR016181">
    <property type="entry name" value="Acyl_CoA_acyltransferase"/>
</dbReference>
<feature type="domain" description="N-acetyltransferase" evidence="1">
    <location>
        <begin position="12"/>
        <end position="184"/>
    </location>
</feature>
<dbReference type="KEGG" id="bon:A361_17480"/>
<keyword evidence="2" id="KW-0808">Transferase</keyword>
<evidence type="ECO:0000259" key="1">
    <source>
        <dbReference type="PROSITE" id="PS51186"/>
    </source>
</evidence>
<dbReference type="InterPro" id="IPR000182">
    <property type="entry name" value="GNAT_dom"/>
</dbReference>
<dbReference type="AlphaFoldDB" id="A0A169FT12"/>
<organism evidence="2 3">
    <name type="scientific">Cytobacillus oceanisediminis 2691</name>
    <dbReference type="NCBI Taxonomy" id="1196031"/>
    <lineage>
        <taxon>Bacteria</taxon>
        <taxon>Bacillati</taxon>
        <taxon>Bacillota</taxon>
        <taxon>Bacilli</taxon>
        <taxon>Bacillales</taxon>
        <taxon>Bacillaceae</taxon>
        <taxon>Cytobacillus</taxon>
    </lineage>
</organism>
<dbReference type="InterPro" id="IPR051531">
    <property type="entry name" value="N-acetyltransferase"/>
</dbReference>
<dbReference type="Gene3D" id="3.40.630.30">
    <property type="match status" value="1"/>
</dbReference>
<dbReference type="PANTHER" id="PTHR43792">
    <property type="entry name" value="GNAT FAMILY, PUTATIVE (AFU_ORTHOLOGUE AFUA_3G00765)-RELATED-RELATED"/>
    <property type="match status" value="1"/>
</dbReference>
<reference evidence="2 3" key="1">
    <citation type="submission" date="2016-04" db="EMBL/GenBank/DDBJ databases">
        <title>Complete genome sequence of Bacillus oceanisediminis strain 2691.</title>
        <authorList>
            <person name="Jeong H."/>
            <person name="Kim H.J."/>
            <person name="Lee D.-W."/>
        </authorList>
    </citation>
    <scope>NUCLEOTIDE SEQUENCE [LARGE SCALE GENOMIC DNA]</scope>
    <source>
        <strain evidence="2 3">2691</strain>
    </source>
</reference>
<protein>
    <submittedName>
        <fullName evidence="2">Acetyltransferase</fullName>
    </submittedName>
</protein>
<dbReference type="STRING" id="1196031.A361_17480"/>
<evidence type="ECO:0000313" key="2">
    <source>
        <dbReference type="EMBL" id="AND40865.1"/>
    </source>
</evidence>
<dbReference type="GO" id="GO:0008999">
    <property type="term" value="F:protein-N-terminal-alanine acetyltransferase activity"/>
    <property type="evidence" value="ECO:0007669"/>
    <property type="project" value="TreeGrafter"/>
</dbReference>
<dbReference type="PROSITE" id="PS51186">
    <property type="entry name" value="GNAT"/>
    <property type="match status" value="1"/>
</dbReference>
<dbReference type="RefSeq" id="WP_019382545.1">
    <property type="nucleotide sequence ID" value="NZ_CP015506.1"/>
</dbReference>
<dbReference type="Pfam" id="PF13302">
    <property type="entry name" value="Acetyltransf_3"/>
    <property type="match status" value="1"/>
</dbReference>
<gene>
    <name evidence="2" type="ORF">A361_17480</name>
</gene>
<dbReference type="GO" id="GO:0005737">
    <property type="term" value="C:cytoplasm"/>
    <property type="evidence" value="ECO:0007669"/>
    <property type="project" value="TreeGrafter"/>
</dbReference>
<accession>A0A169FT12</accession>
<proteinExistence type="predicted"/>
<dbReference type="PANTHER" id="PTHR43792:SF9">
    <property type="entry name" value="RIBOSOMAL-PROTEIN-ALANINE ACETYLTRANSFERASE"/>
    <property type="match status" value="1"/>
</dbReference>
<dbReference type="EMBL" id="CP015506">
    <property type="protein sequence ID" value="AND40865.1"/>
    <property type="molecule type" value="Genomic_DNA"/>
</dbReference>
<evidence type="ECO:0000313" key="3">
    <source>
        <dbReference type="Proteomes" id="UP000077856"/>
    </source>
</evidence>
<name>A0A169FT12_9BACI</name>